<sequence>MCSIMPFAEARGGFCLAWGGVGLAGQARLRFEILLAQGHEGGVLKAADRNREDKRGWWKAKHRTITEAIIGRVTGSLGAPPAPGPRPLRAE</sequence>
<accession>A0ABN3AIC5</accession>
<reference evidence="1 2" key="1">
    <citation type="journal article" date="2019" name="Int. J. Syst. Evol. Microbiol.">
        <title>The Global Catalogue of Microorganisms (GCM) 10K type strain sequencing project: providing services to taxonomists for standard genome sequencing and annotation.</title>
        <authorList>
            <consortium name="The Broad Institute Genomics Platform"/>
            <consortium name="The Broad Institute Genome Sequencing Center for Infectious Disease"/>
            <person name="Wu L."/>
            <person name="Ma J."/>
        </authorList>
    </citation>
    <scope>NUCLEOTIDE SEQUENCE [LARGE SCALE GENOMIC DNA]</scope>
    <source>
        <strain evidence="1 2">JCM 13850</strain>
    </source>
</reference>
<dbReference type="Proteomes" id="UP001501020">
    <property type="component" value="Unassembled WGS sequence"/>
</dbReference>
<name>A0ABN3AIC5_9ACTN</name>
<organism evidence="1 2">
    <name type="scientific">Actinomadura napierensis</name>
    <dbReference type="NCBI Taxonomy" id="267854"/>
    <lineage>
        <taxon>Bacteria</taxon>
        <taxon>Bacillati</taxon>
        <taxon>Actinomycetota</taxon>
        <taxon>Actinomycetes</taxon>
        <taxon>Streptosporangiales</taxon>
        <taxon>Thermomonosporaceae</taxon>
        <taxon>Actinomadura</taxon>
    </lineage>
</organism>
<keyword evidence="2" id="KW-1185">Reference proteome</keyword>
<protein>
    <submittedName>
        <fullName evidence="1">Uncharacterized protein</fullName>
    </submittedName>
</protein>
<dbReference type="EMBL" id="BAAAMR010000193">
    <property type="protein sequence ID" value="GAA2170321.1"/>
    <property type="molecule type" value="Genomic_DNA"/>
</dbReference>
<comment type="caution">
    <text evidence="1">The sequence shown here is derived from an EMBL/GenBank/DDBJ whole genome shotgun (WGS) entry which is preliminary data.</text>
</comment>
<evidence type="ECO:0000313" key="2">
    <source>
        <dbReference type="Proteomes" id="UP001501020"/>
    </source>
</evidence>
<evidence type="ECO:0000313" key="1">
    <source>
        <dbReference type="EMBL" id="GAA2170321.1"/>
    </source>
</evidence>
<proteinExistence type="predicted"/>
<gene>
    <name evidence="1" type="ORF">GCM10009727_94460</name>
</gene>